<organism evidence="2 3">
    <name type="scientific">Ameca splendens</name>
    <dbReference type="NCBI Taxonomy" id="208324"/>
    <lineage>
        <taxon>Eukaryota</taxon>
        <taxon>Metazoa</taxon>
        <taxon>Chordata</taxon>
        <taxon>Craniata</taxon>
        <taxon>Vertebrata</taxon>
        <taxon>Euteleostomi</taxon>
        <taxon>Actinopterygii</taxon>
        <taxon>Neopterygii</taxon>
        <taxon>Teleostei</taxon>
        <taxon>Neoteleostei</taxon>
        <taxon>Acanthomorphata</taxon>
        <taxon>Ovalentaria</taxon>
        <taxon>Atherinomorphae</taxon>
        <taxon>Cyprinodontiformes</taxon>
        <taxon>Goodeidae</taxon>
        <taxon>Ameca</taxon>
    </lineage>
</organism>
<evidence type="ECO:0000256" key="1">
    <source>
        <dbReference type="SAM" id="Phobius"/>
    </source>
</evidence>
<reference evidence="2 3" key="1">
    <citation type="submission" date="2021-06" db="EMBL/GenBank/DDBJ databases">
        <authorList>
            <person name="Palmer J.M."/>
        </authorList>
    </citation>
    <scope>NUCLEOTIDE SEQUENCE [LARGE SCALE GENOMIC DNA]</scope>
    <source>
        <strain evidence="2 3">AS_MEX2019</strain>
        <tissue evidence="2">Muscle</tissue>
    </source>
</reference>
<feature type="transmembrane region" description="Helical" evidence="1">
    <location>
        <begin position="12"/>
        <end position="32"/>
    </location>
</feature>
<name>A0ABV0YUM6_9TELE</name>
<protein>
    <recommendedName>
        <fullName evidence="4">Secreted protein</fullName>
    </recommendedName>
</protein>
<evidence type="ECO:0000313" key="3">
    <source>
        <dbReference type="Proteomes" id="UP001469553"/>
    </source>
</evidence>
<dbReference type="EMBL" id="JAHRIP010042437">
    <property type="protein sequence ID" value="MEQ2297382.1"/>
    <property type="molecule type" value="Genomic_DNA"/>
</dbReference>
<keyword evidence="3" id="KW-1185">Reference proteome</keyword>
<evidence type="ECO:0000313" key="2">
    <source>
        <dbReference type="EMBL" id="MEQ2297382.1"/>
    </source>
</evidence>
<dbReference type="Proteomes" id="UP001469553">
    <property type="component" value="Unassembled WGS sequence"/>
</dbReference>
<proteinExistence type="predicted"/>
<keyword evidence="1" id="KW-0812">Transmembrane</keyword>
<accession>A0ABV0YUM6</accession>
<evidence type="ECO:0008006" key="4">
    <source>
        <dbReference type="Google" id="ProtNLM"/>
    </source>
</evidence>
<gene>
    <name evidence="2" type="ORF">AMECASPLE_034267</name>
</gene>
<sequence length="109" mass="12369">MVSSSANSPGFFFTLLFWEGSLRFCITVLLLLQQAISPLNKSICRLFDTLKVFGKLFKHPSVPFANLCAVARSILVCRYLEKFHTSGEHHRKLVPCFGLQVLWSHPSEL</sequence>
<comment type="caution">
    <text evidence="2">The sequence shown here is derived from an EMBL/GenBank/DDBJ whole genome shotgun (WGS) entry which is preliminary data.</text>
</comment>
<keyword evidence="1" id="KW-1133">Transmembrane helix</keyword>
<keyword evidence="1" id="KW-0472">Membrane</keyword>